<evidence type="ECO:0000259" key="1">
    <source>
        <dbReference type="Pfam" id="PF08288"/>
    </source>
</evidence>
<organism evidence="2 3">
    <name type="scientific">Trametes pubescens</name>
    <name type="common">White-rot fungus</name>
    <dbReference type="NCBI Taxonomy" id="154538"/>
    <lineage>
        <taxon>Eukaryota</taxon>
        <taxon>Fungi</taxon>
        <taxon>Dikarya</taxon>
        <taxon>Basidiomycota</taxon>
        <taxon>Agaricomycotina</taxon>
        <taxon>Agaricomycetes</taxon>
        <taxon>Polyporales</taxon>
        <taxon>Polyporaceae</taxon>
        <taxon>Trametes</taxon>
    </lineage>
</organism>
<dbReference type="AlphaFoldDB" id="A0A1M2V7C8"/>
<name>A0A1M2V7C8_TRAPU</name>
<dbReference type="STRING" id="154538.A0A1M2V7C8"/>
<comment type="caution">
    <text evidence="2">The sequence shown here is derived from an EMBL/GenBank/DDBJ whole genome shotgun (WGS) entry which is preliminary data.</text>
</comment>
<dbReference type="OMA" id="PIRSIYQ"/>
<keyword evidence="2" id="KW-0808">Transferase</keyword>
<dbReference type="InterPro" id="IPR013234">
    <property type="entry name" value="PIGA_GPI_anchor_biosynthesis"/>
</dbReference>
<dbReference type="Pfam" id="PF08288">
    <property type="entry name" value="PIGA"/>
    <property type="match status" value="1"/>
</dbReference>
<dbReference type="PANTHER" id="PTHR45871:SF1">
    <property type="entry name" value="PHOSPHATIDYLINOSITOL N-ACETYLGLUCOSAMINYLTRANSFERASE SUBUNIT A"/>
    <property type="match status" value="1"/>
</dbReference>
<dbReference type="GO" id="GO:0017176">
    <property type="term" value="F:phosphatidylinositol N-acetylglucosaminyltransferase activity"/>
    <property type="evidence" value="ECO:0007669"/>
    <property type="project" value="TreeGrafter"/>
</dbReference>
<keyword evidence="2" id="KW-0328">Glycosyltransferase</keyword>
<dbReference type="EMBL" id="MNAD01001612">
    <property type="protein sequence ID" value="OJT03453.1"/>
    <property type="molecule type" value="Genomic_DNA"/>
</dbReference>
<gene>
    <name evidence="2" type="ORF">TRAPUB_5872</name>
</gene>
<protein>
    <submittedName>
        <fullName evidence="2">Phosphatidylinositol N-acetylglucosaminyltransferase GPI3 subunit</fullName>
    </submittedName>
</protein>
<reference evidence="2 3" key="1">
    <citation type="submission" date="2016-10" db="EMBL/GenBank/DDBJ databases">
        <title>Genome sequence of the basidiomycete white-rot fungus Trametes pubescens.</title>
        <authorList>
            <person name="Makela M.R."/>
            <person name="Granchi Z."/>
            <person name="Peng M."/>
            <person name="De Vries R.P."/>
            <person name="Grigoriev I."/>
            <person name="Riley R."/>
            <person name="Hilden K."/>
        </authorList>
    </citation>
    <scope>NUCLEOTIDE SEQUENCE [LARGE SCALE GENOMIC DNA]</scope>
    <source>
        <strain evidence="2 3">FBCC735</strain>
    </source>
</reference>
<dbReference type="SUPFAM" id="SSF53756">
    <property type="entry name" value="UDP-Glycosyltransferase/glycogen phosphorylase"/>
    <property type="match status" value="1"/>
</dbReference>
<evidence type="ECO:0000313" key="3">
    <source>
        <dbReference type="Proteomes" id="UP000184267"/>
    </source>
</evidence>
<dbReference type="PANTHER" id="PTHR45871">
    <property type="entry name" value="N-ACETYLGLUCOSAMINYL-PHOSPHATIDYLINOSITOL BIOSYNTHETIC PROTEIN"/>
    <property type="match status" value="1"/>
</dbReference>
<evidence type="ECO:0000313" key="2">
    <source>
        <dbReference type="EMBL" id="OJT03453.1"/>
    </source>
</evidence>
<dbReference type="Proteomes" id="UP000184267">
    <property type="component" value="Unassembled WGS sequence"/>
</dbReference>
<feature type="domain" description="PIGA GPI anchor biosynthesis" evidence="1">
    <location>
        <begin position="10"/>
        <end position="96"/>
    </location>
</feature>
<sequence length="123" mass="13546">MGISIAYGLQHRVGIRWLLPSLKVYYIPFPTIASSATLPNYFTFLPYFRTIILREGIQLIHGHAGLSSLAQEAILHAHHMGVRTVFTDHSLFGFDDAASILTNKLLEGALRNVDAAICVSHTG</sequence>
<dbReference type="GO" id="GO:0006506">
    <property type="term" value="P:GPI anchor biosynthetic process"/>
    <property type="evidence" value="ECO:0007669"/>
    <property type="project" value="InterPro"/>
</dbReference>
<dbReference type="Gene3D" id="3.40.50.2000">
    <property type="entry name" value="Glycogen Phosphorylase B"/>
    <property type="match status" value="1"/>
</dbReference>
<proteinExistence type="predicted"/>
<accession>A0A1M2V7C8</accession>
<dbReference type="GO" id="GO:0000506">
    <property type="term" value="C:glycosylphosphatidylinositol-N-acetylglucosaminyltransferase (GPI-GnT) complex"/>
    <property type="evidence" value="ECO:0007669"/>
    <property type="project" value="TreeGrafter"/>
</dbReference>
<dbReference type="OrthoDB" id="734129at2759"/>
<keyword evidence="3" id="KW-1185">Reference proteome</keyword>